<evidence type="ECO:0000256" key="11">
    <source>
        <dbReference type="ARBA" id="ARBA00022840"/>
    </source>
</evidence>
<evidence type="ECO:0000256" key="7">
    <source>
        <dbReference type="ARBA" id="ARBA00022490"/>
    </source>
</evidence>
<feature type="active site" description="Proton acceptor" evidence="16">
    <location>
        <position position="102"/>
    </location>
</feature>
<keyword evidence="7 16" id="KW-0963">Cytoplasm</keyword>
<dbReference type="GO" id="GO:0046872">
    <property type="term" value="F:metal ion binding"/>
    <property type="evidence" value="ECO:0007669"/>
    <property type="project" value="UniProtKB-KW"/>
</dbReference>
<feature type="binding site" evidence="16">
    <location>
        <position position="181"/>
    </location>
    <ligand>
        <name>substrate</name>
    </ligand>
</feature>
<comment type="subunit">
    <text evidence="5 16">Homodimer.</text>
</comment>
<evidence type="ECO:0000256" key="3">
    <source>
        <dbReference type="ARBA" id="ARBA00004496"/>
    </source>
</evidence>
<evidence type="ECO:0000256" key="13">
    <source>
        <dbReference type="ARBA" id="ARBA00022993"/>
    </source>
</evidence>
<dbReference type="GO" id="GO:0004594">
    <property type="term" value="F:pantothenate kinase activity"/>
    <property type="evidence" value="ECO:0007669"/>
    <property type="project" value="UniProtKB-UniRule"/>
</dbReference>
<name>A0A2N8RCA4_STUST</name>
<dbReference type="Gene3D" id="3.30.420.40">
    <property type="match status" value="2"/>
</dbReference>
<comment type="function">
    <text evidence="16">Catalyzes the phosphorylation of pantothenate (Pan), the first step in CoA biosynthesis.</text>
</comment>
<evidence type="ECO:0000256" key="1">
    <source>
        <dbReference type="ARBA" id="ARBA00001206"/>
    </source>
</evidence>
<evidence type="ECO:0000313" key="17">
    <source>
        <dbReference type="EMBL" id="PNF58714.1"/>
    </source>
</evidence>
<feature type="binding site" evidence="16">
    <location>
        <position position="122"/>
    </location>
    <ligand>
        <name>K(+)</name>
        <dbReference type="ChEBI" id="CHEBI:29103"/>
    </ligand>
</feature>
<dbReference type="GO" id="GO:0015937">
    <property type="term" value="P:coenzyme A biosynthetic process"/>
    <property type="evidence" value="ECO:0007669"/>
    <property type="project" value="UniProtKB-UniRule"/>
</dbReference>
<evidence type="ECO:0000256" key="9">
    <source>
        <dbReference type="ARBA" id="ARBA00022741"/>
    </source>
</evidence>
<evidence type="ECO:0000256" key="2">
    <source>
        <dbReference type="ARBA" id="ARBA00001958"/>
    </source>
</evidence>
<dbReference type="InterPro" id="IPR004619">
    <property type="entry name" value="Type_III_PanK"/>
</dbReference>
<feature type="binding site" evidence="16">
    <location>
        <position position="125"/>
    </location>
    <ligand>
        <name>ATP</name>
        <dbReference type="ChEBI" id="CHEBI:30616"/>
    </ligand>
</feature>
<comment type="caution">
    <text evidence="17">The sequence shown here is derived from an EMBL/GenBank/DDBJ whole genome shotgun (WGS) entry which is preliminary data.</text>
</comment>
<evidence type="ECO:0000256" key="5">
    <source>
        <dbReference type="ARBA" id="ARBA00011738"/>
    </source>
</evidence>
<dbReference type="EMBL" id="POUM01000013">
    <property type="protein sequence ID" value="PNF58714.1"/>
    <property type="molecule type" value="Genomic_DNA"/>
</dbReference>
<comment type="cofactor">
    <cofactor evidence="16">
        <name>NH4(+)</name>
        <dbReference type="ChEBI" id="CHEBI:28938"/>
    </cofactor>
    <cofactor evidence="16">
        <name>K(+)</name>
        <dbReference type="ChEBI" id="CHEBI:29103"/>
    </cofactor>
    <text evidence="16">A monovalent cation. Ammonium or potassium.</text>
</comment>
<feature type="binding site" evidence="16">
    <location>
        <position position="93"/>
    </location>
    <ligand>
        <name>substrate</name>
    </ligand>
</feature>
<protein>
    <recommendedName>
        <fullName evidence="15 16">Type III pantothenate kinase</fullName>
        <ecNumber evidence="6 16">2.7.1.33</ecNumber>
    </recommendedName>
    <alternativeName>
        <fullName evidence="16">PanK-III</fullName>
    </alternativeName>
    <alternativeName>
        <fullName evidence="16">Pantothenic acid kinase</fullName>
    </alternativeName>
</protein>
<dbReference type="UniPathway" id="UPA00241">
    <property type="reaction ID" value="UER00352"/>
</dbReference>
<keyword evidence="9 16" id="KW-0547">Nucleotide-binding</keyword>
<dbReference type="Proteomes" id="UP000236003">
    <property type="component" value="Unassembled WGS sequence"/>
</dbReference>
<sequence length="246" mass="26489">MILELDCGNSLIKWRVLDLGSALIVAQGASVSVDELLGELAGLTVLRVSRARVASVRGDDETMMLCSRLSEKLAVEVMRAAPAKELAGVINGYRDYERLGMDRWLAIVGAFQLSRSALLVLDLGTAVTADLVDASGVHLGGYICPGISLLRQQLHTHTRRISYNIEQVAASDYETAPGRSTAEAVERGCLMMLRSFVSVQILQASDYLGDDFAVYVTGGDADLIENCGRVTRVPDLVFRGLAIACP</sequence>
<gene>
    <name evidence="16" type="primary">coaX</name>
    <name evidence="17" type="ORF">CXK99_15795</name>
</gene>
<comment type="cofactor">
    <cofactor evidence="2">
        <name>K(+)</name>
        <dbReference type="ChEBI" id="CHEBI:29103"/>
    </cofactor>
</comment>
<evidence type="ECO:0000256" key="16">
    <source>
        <dbReference type="HAMAP-Rule" id="MF_01274"/>
    </source>
</evidence>
<accession>A0A2N8RCA4</accession>
<evidence type="ECO:0000256" key="10">
    <source>
        <dbReference type="ARBA" id="ARBA00022777"/>
    </source>
</evidence>
<evidence type="ECO:0000256" key="12">
    <source>
        <dbReference type="ARBA" id="ARBA00022958"/>
    </source>
</evidence>
<evidence type="ECO:0000256" key="6">
    <source>
        <dbReference type="ARBA" id="ARBA00012102"/>
    </source>
</evidence>
<dbReference type="PANTHER" id="PTHR34265">
    <property type="entry name" value="TYPE III PANTOTHENATE KINASE"/>
    <property type="match status" value="1"/>
</dbReference>
<dbReference type="SUPFAM" id="SSF53067">
    <property type="entry name" value="Actin-like ATPase domain"/>
    <property type="match status" value="2"/>
</dbReference>
<evidence type="ECO:0000256" key="14">
    <source>
        <dbReference type="ARBA" id="ARBA00038036"/>
    </source>
</evidence>
<dbReference type="HAMAP" id="MF_01274">
    <property type="entry name" value="Pantothen_kinase_3"/>
    <property type="match status" value="1"/>
</dbReference>
<comment type="catalytic activity">
    <reaction evidence="1 16">
        <text>(R)-pantothenate + ATP = (R)-4'-phosphopantothenate + ADP + H(+)</text>
        <dbReference type="Rhea" id="RHEA:16373"/>
        <dbReference type="ChEBI" id="CHEBI:10986"/>
        <dbReference type="ChEBI" id="CHEBI:15378"/>
        <dbReference type="ChEBI" id="CHEBI:29032"/>
        <dbReference type="ChEBI" id="CHEBI:30616"/>
        <dbReference type="ChEBI" id="CHEBI:456216"/>
        <dbReference type="EC" id="2.7.1.33"/>
    </reaction>
</comment>
<keyword evidence="8 16" id="KW-0808">Transferase</keyword>
<dbReference type="InterPro" id="IPR043129">
    <property type="entry name" value="ATPase_NBD"/>
</dbReference>
<dbReference type="CDD" id="cd24015">
    <property type="entry name" value="ASKHA_NBD_PanK-III"/>
    <property type="match status" value="1"/>
</dbReference>
<keyword evidence="10 16" id="KW-0418">Kinase</keyword>
<comment type="similarity">
    <text evidence="14 16">Belongs to the type III pantothenate kinase family.</text>
</comment>
<evidence type="ECO:0000256" key="4">
    <source>
        <dbReference type="ARBA" id="ARBA00005225"/>
    </source>
</evidence>
<comment type="subcellular location">
    <subcellularLocation>
        <location evidence="3 16">Cytoplasm</location>
    </subcellularLocation>
</comment>
<evidence type="ECO:0000256" key="15">
    <source>
        <dbReference type="ARBA" id="ARBA00040883"/>
    </source>
</evidence>
<dbReference type="PANTHER" id="PTHR34265:SF1">
    <property type="entry name" value="TYPE III PANTOTHENATE KINASE"/>
    <property type="match status" value="1"/>
</dbReference>
<reference evidence="17 18" key="1">
    <citation type="submission" date="2018-01" db="EMBL/GenBank/DDBJ databases">
        <title>Denitrification phenotypes of diverse strains of Pseudomonas stutzeri.</title>
        <authorList>
            <person name="Milligan D.A."/>
            <person name="Bergaust L."/>
            <person name="Bakken L.R."/>
            <person name="Frostegard A."/>
        </authorList>
    </citation>
    <scope>NUCLEOTIDE SEQUENCE [LARGE SCALE GENOMIC DNA]</scope>
    <source>
        <strain evidence="17 18">CCUG 44592</strain>
    </source>
</reference>
<dbReference type="Pfam" id="PF03309">
    <property type="entry name" value="Pan_kinase"/>
    <property type="match status" value="1"/>
</dbReference>
<evidence type="ECO:0000313" key="18">
    <source>
        <dbReference type="Proteomes" id="UP000236003"/>
    </source>
</evidence>
<proteinExistence type="inferred from homology"/>
<feature type="binding site" evidence="16">
    <location>
        <begin position="100"/>
        <end position="103"/>
    </location>
    <ligand>
        <name>substrate</name>
    </ligand>
</feature>
<keyword evidence="13 16" id="KW-0173">Coenzyme A biosynthesis</keyword>
<organism evidence="17 18">
    <name type="scientific">Stutzerimonas stutzeri</name>
    <name type="common">Pseudomonas stutzeri</name>
    <dbReference type="NCBI Taxonomy" id="316"/>
    <lineage>
        <taxon>Bacteria</taxon>
        <taxon>Pseudomonadati</taxon>
        <taxon>Pseudomonadota</taxon>
        <taxon>Gammaproteobacteria</taxon>
        <taxon>Pseudomonadales</taxon>
        <taxon>Pseudomonadaceae</taxon>
        <taxon>Stutzerimonas</taxon>
    </lineage>
</organism>
<dbReference type="GO" id="GO:0005737">
    <property type="term" value="C:cytoplasm"/>
    <property type="evidence" value="ECO:0007669"/>
    <property type="project" value="UniProtKB-SubCell"/>
</dbReference>
<dbReference type="EC" id="2.7.1.33" evidence="6 16"/>
<comment type="pathway">
    <text evidence="4 16">Cofactor biosynthesis; coenzyme A biosynthesis; CoA from (R)-pantothenate: step 1/5.</text>
</comment>
<keyword evidence="11 16" id="KW-0067">ATP-binding</keyword>
<dbReference type="RefSeq" id="WP_003282513.1">
    <property type="nucleotide sequence ID" value="NZ_CP036186.1"/>
</dbReference>
<feature type="binding site" evidence="16">
    <location>
        <begin position="6"/>
        <end position="13"/>
    </location>
    <ligand>
        <name>ATP</name>
        <dbReference type="ChEBI" id="CHEBI:30616"/>
    </ligand>
</feature>
<evidence type="ECO:0000256" key="8">
    <source>
        <dbReference type="ARBA" id="ARBA00022679"/>
    </source>
</evidence>
<dbReference type="GO" id="GO:0005524">
    <property type="term" value="F:ATP binding"/>
    <property type="evidence" value="ECO:0007669"/>
    <property type="project" value="UniProtKB-UniRule"/>
</dbReference>
<keyword evidence="16" id="KW-0479">Metal-binding</keyword>
<dbReference type="AlphaFoldDB" id="A0A2N8RCA4"/>
<dbReference type="NCBIfam" id="TIGR00671">
    <property type="entry name" value="baf"/>
    <property type="match status" value="1"/>
</dbReference>
<keyword evidence="12 16" id="KW-0630">Potassium</keyword>